<dbReference type="Gene3D" id="3.40.50.1820">
    <property type="entry name" value="alpha/beta hydrolase"/>
    <property type="match status" value="1"/>
</dbReference>
<keyword evidence="4" id="KW-1185">Reference proteome</keyword>
<accession>A0AAV9FHU0</accession>
<evidence type="ECO:0000313" key="3">
    <source>
        <dbReference type="EMBL" id="KAK1324023.1"/>
    </source>
</evidence>
<reference evidence="3" key="2">
    <citation type="submission" date="2023-06" db="EMBL/GenBank/DDBJ databases">
        <authorList>
            <person name="Ma L."/>
            <person name="Liu K.-W."/>
            <person name="Li Z."/>
            <person name="Hsiao Y.-Y."/>
            <person name="Qi Y."/>
            <person name="Fu T."/>
            <person name="Tang G."/>
            <person name="Zhang D."/>
            <person name="Sun W.-H."/>
            <person name="Liu D.-K."/>
            <person name="Li Y."/>
            <person name="Chen G.-Z."/>
            <person name="Liu X.-D."/>
            <person name="Liao X.-Y."/>
            <person name="Jiang Y.-T."/>
            <person name="Yu X."/>
            <person name="Hao Y."/>
            <person name="Huang J."/>
            <person name="Zhao X.-W."/>
            <person name="Ke S."/>
            <person name="Chen Y.-Y."/>
            <person name="Wu W.-L."/>
            <person name="Hsu J.-L."/>
            <person name="Lin Y.-F."/>
            <person name="Huang M.-D."/>
            <person name="Li C.-Y."/>
            <person name="Huang L."/>
            <person name="Wang Z.-W."/>
            <person name="Zhao X."/>
            <person name="Zhong W.-Y."/>
            <person name="Peng D.-H."/>
            <person name="Ahmad S."/>
            <person name="Lan S."/>
            <person name="Zhang J.-S."/>
            <person name="Tsai W.-C."/>
            <person name="Van De Peer Y."/>
            <person name="Liu Z.-J."/>
        </authorList>
    </citation>
    <scope>NUCLEOTIDE SEQUENCE</scope>
    <source>
        <strain evidence="3">CP</strain>
        <tissue evidence="3">Leaves</tissue>
    </source>
</reference>
<dbReference type="InterPro" id="IPR029058">
    <property type="entry name" value="AB_hydrolase_fold"/>
</dbReference>
<reference evidence="3" key="1">
    <citation type="journal article" date="2023" name="Nat. Commun.">
        <title>Diploid and tetraploid genomes of Acorus and the evolution of monocots.</title>
        <authorList>
            <person name="Ma L."/>
            <person name="Liu K.W."/>
            <person name="Li Z."/>
            <person name="Hsiao Y.Y."/>
            <person name="Qi Y."/>
            <person name="Fu T."/>
            <person name="Tang G.D."/>
            <person name="Zhang D."/>
            <person name="Sun W.H."/>
            <person name="Liu D.K."/>
            <person name="Li Y."/>
            <person name="Chen G.Z."/>
            <person name="Liu X.D."/>
            <person name="Liao X.Y."/>
            <person name="Jiang Y.T."/>
            <person name="Yu X."/>
            <person name="Hao Y."/>
            <person name="Huang J."/>
            <person name="Zhao X.W."/>
            <person name="Ke S."/>
            <person name="Chen Y.Y."/>
            <person name="Wu W.L."/>
            <person name="Hsu J.L."/>
            <person name="Lin Y.F."/>
            <person name="Huang M.D."/>
            <person name="Li C.Y."/>
            <person name="Huang L."/>
            <person name="Wang Z.W."/>
            <person name="Zhao X."/>
            <person name="Zhong W.Y."/>
            <person name="Peng D.H."/>
            <person name="Ahmad S."/>
            <person name="Lan S."/>
            <person name="Zhang J.S."/>
            <person name="Tsai W.C."/>
            <person name="Van de Peer Y."/>
            <person name="Liu Z.J."/>
        </authorList>
    </citation>
    <scope>NUCLEOTIDE SEQUENCE</scope>
    <source>
        <strain evidence="3">CP</strain>
    </source>
</reference>
<evidence type="ECO:0000259" key="2">
    <source>
        <dbReference type="Pfam" id="PF07859"/>
    </source>
</evidence>
<evidence type="ECO:0000313" key="4">
    <source>
        <dbReference type="Proteomes" id="UP001180020"/>
    </source>
</evidence>
<dbReference type="InterPro" id="IPR050466">
    <property type="entry name" value="Carboxylest/Gibb_receptor"/>
</dbReference>
<dbReference type="InterPro" id="IPR033140">
    <property type="entry name" value="Lipase_GDXG_put_SER_AS"/>
</dbReference>
<protein>
    <submittedName>
        <fullName evidence="3">Carboxylesterase 18</fullName>
    </submittedName>
</protein>
<evidence type="ECO:0000256" key="1">
    <source>
        <dbReference type="PROSITE-ProRule" id="PRU10038"/>
    </source>
</evidence>
<gene>
    <name evidence="3" type="primary">CXE18</name>
    <name evidence="3" type="ORF">QJS10_CPA02g00803</name>
</gene>
<feature type="active site" evidence="1">
    <location>
        <position position="175"/>
    </location>
</feature>
<organism evidence="3 4">
    <name type="scientific">Acorus calamus</name>
    <name type="common">Sweet flag</name>
    <dbReference type="NCBI Taxonomy" id="4465"/>
    <lineage>
        <taxon>Eukaryota</taxon>
        <taxon>Viridiplantae</taxon>
        <taxon>Streptophyta</taxon>
        <taxon>Embryophyta</taxon>
        <taxon>Tracheophyta</taxon>
        <taxon>Spermatophyta</taxon>
        <taxon>Magnoliopsida</taxon>
        <taxon>Liliopsida</taxon>
        <taxon>Acoraceae</taxon>
        <taxon>Acorus</taxon>
    </lineage>
</organism>
<dbReference type="Pfam" id="PF07859">
    <property type="entry name" value="Abhydrolase_3"/>
    <property type="match status" value="1"/>
</dbReference>
<comment type="caution">
    <text evidence="3">The sequence shown here is derived from an EMBL/GenBank/DDBJ whole genome shotgun (WGS) entry which is preliminary data.</text>
</comment>
<dbReference type="PANTHER" id="PTHR23024">
    <property type="entry name" value="ARYLACETAMIDE DEACETYLASE"/>
    <property type="match status" value="1"/>
</dbReference>
<dbReference type="PANTHER" id="PTHR23024:SF24">
    <property type="entry name" value="ALPHA_BETA HYDROLASE FOLD-3 DOMAIN-CONTAINING PROTEIN"/>
    <property type="match status" value="1"/>
</dbReference>
<name>A0AAV9FHU0_ACOCL</name>
<dbReference type="AlphaFoldDB" id="A0AAV9FHU0"/>
<dbReference type="PROSITE" id="PS01174">
    <property type="entry name" value="LIPASE_GDXG_SER"/>
    <property type="match status" value="1"/>
</dbReference>
<sequence length="340" mass="37107">MAETKTQAKSPPLPWKVRIFATISSAVTDALCASDHTVNRRLSRFLDPRASPSPTTPVSGVLSTDVTVDPSINLWFRLFTPSSPSPSPLPILLFFHGGGFAFLSAASKPYDAVCRRICRRLPVSAVISVNYRLAPEHPHPAAYDDAAAVLRFLDSSPPILPPNADLTNVFLSGDSAGANIVHHAAKWCSSNAHLLKTLKIKGTVSIQPFFGGVDWTASEVRLEGAPIVNIKRVEWMWEAFLPVGSDRDHPASNVFGPRSGLDGFDWGTFPPTVVIVGGFDPLQDRQRGYYEGLKKRGVDVRVVEYPNAIHAFYVFPELPESGVFIDMVGRFIEEKSGGVK</sequence>
<feature type="domain" description="Alpha/beta hydrolase fold-3" evidence="2">
    <location>
        <begin position="92"/>
        <end position="313"/>
    </location>
</feature>
<dbReference type="GO" id="GO:0016787">
    <property type="term" value="F:hydrolase activity"/>
    <property type="evidence" value="ECO:0007669"/>
    <property type="project" value="InterPro"/>
</dbReference>
<dbReference type="SUPFAM" id="SSF53474">
    <property type="entry name" value="alpha/beta-Hydrolases"/>
    <property type="match status" value="1"/>
</dbReference>
<dbReference type="Proteomes" id="UP001180020">
    <property type="component" value="Unassembled WGS sequence"/>
</dbReference>
<dbReference type="EMBL" id="JAUJYO010000002">
    <property type="protein sequence ID" value="KAK1324023.1"/>
    <property type="molecule type" value="Genomic_DNA"/>
</dbReference>
<proteinExistence type="predicted"/>
<dbReference type="InterPro" id="IPR013094">
    <property type="entry name" value="AB_hydrolase_3"/>
</dbReference>